<evidence type="ECO:0000313" key="2">
    <source>
        <dbReference type="Proteomes" id="UP000887458"/>
    </source>
</evidence>
<proteinExistence type="predicted"/>
<organism evidence="1 2">
    <name type="scientific">Dermatophagoides pteronyssinus</name>
    <name type="common">European house dust mite</name>
    <dbReference type="NCBI Taxonomy" id="6956"/>
    <lineage>
        <taxon>Eukaryota</taxon>
        <taxon>Metazoa</taxon>
        <taxon>Ecdysozoa</taxon>
        <taxon>Arthropoda</taxon>
        <taxon>Chelicerata</taxon>
        <taxon>Arachnida</taxon>
        <taxon>Acari</taxon>
        <taxon>Acariformes</taxon>
        <taxon>Sarcoptiformes</taxon>
        <taxon>Astigmata</taxon>
        <taxon>Psoroptidia</taxon>
        <taxon>Analgoidea</taxon>
        <taxon>Pyroglyphidae</taxon>
        <taxon>Dermatophagoidinae</taxon>
        <taxon>Dermatophagoides</taxon>
    </lineage>
</organism>
<comment type="caution">
    <text evidence="1">The sequence shown here is derived from an EMBL/GenBank/DDBJ whole genome shotgun (WGS) entry which is preliminary data.</text>
</comment>
<name>A0ABQ8JHS7_DERPT</name>
<protein>
    <submittedName>
        <fullName evidence="1">Uncharacterized protein</fullName>
    </submittedName>
</protein>
<dbReference type="EMBL" id="NJHN03000037">
    <property type="protein sequence ID" value="KAH9421992.1"/>
    <property type="molecule type" value="Genomic_DNA"/>
</dbReference>
<dbReference type="Proteomes" id="UP000887458">
    <property type="component" value="Unassembled WGS sequence"/>
</dbReference>
<accession>A0ABQ8JHS7</accession>
<sequence length="79" mass="8490">IAAVSSSLLDLLPKCIILCGARPKRIIECPAYAALLSSPIDRLVNTTLLPVNLDLKIDVIRCLDHLPSQIGSPAIVDRC</sequence>
<keyword evidence="2" id="KW-1185">Reference proteome</keyword>
<reference evidence="1 2" key="2">
    <citation type="journal article" date="2022" name="Mol. Biol. Evol.">
        <title>Comparative Genomics Reveals Insights into the Divergent Evolution of Astigmatic Mites and Household Pest Adaptations.</title>
        <authorList>
            <person name="Xiong Q."/>
            <person name="Wan A.T."/>
            <person name="Liu X."/>
            <person name="Fung C.S."/>
            <person name="Xiao X."/>
            <person name="Malainual N."/>
            <person name="Hou J."/>
            <person name="Wang L."/>
            <person name="Wang M."/>
            <person name="Yang K.Y."/>
            <person name="Cui Y."/>
            <person name="Leung E.L."/>
            <person name="Nong W."/>
            <person name="Shin S.K."/>
            <person name="Au S.W."/>
            <person name="Jeong K.Y."/>
            <person name="Chew F.T."/>
            <person name="Hui J.H."/>
            <person name="Leung T.F."/>
            <person name="Tungtrongchitr A."/>
            <person name="Zhong N."/>
            <person name="Liu Z."/>
            <person name="Tsui S.K."/>
        </authorList>
    </citation>
    <scope>NUCLEOTIDE SEQUENCE [LARGE SCALE GENOMIC DNA]</scope>
    <source>
        <strain evidence="1">Derp</strain>
    </source>
</reference>
<reference evidence="1 2" key="1">
    <citation type="journal article" date="2018" name="J. Allergy Clin. Immunol.">
        <title>High-quality assembly of Dermatophagoides pteronyssinus genome and transcriptome reveals a wide range of novel allergens.</title>
        <authorList>
            <person name="Liu X.Y."/>
            <person name="Yang K.Y."/>
            <person name="Wang M.Q."/>
            <person name="Kwok J.S."/>
            <person name="Zeng X."/>
            <person name="Yang Z."/>
            <person name="Xiao X.J."/>
            <person name="Lau C.P."/>
            <person name="Li Y."/>
            <person name="Huang Z.M."/>
            <person name="Ba J.G."/>
            <person name="Yim A.K."/>
            <person name="Ouyang C.Y."/>
            <person name="Ngai S.M."/>
            <person name="Chan T.F."/>
            <person name="Leung E.L."/>
            <person name="Liu L."/>
            <person name="Liu Z.G."/>
            <person name="Tsui S.K."/>
        </authorList>
    </citation>
    <scope>NUCLEOTIDE SEQUENCE [LARGE SCALE GENOMIC DNA]</scope>
    <source>
        <strain evidence="1">Derp</strain>
    </source>
</reference>
<gene>
    <name evidence="1" type="ORF">DERP_002282</name>
</gene>
<feature type="non-terminal residue" evidence="1">
    <location>
        <position position="79"/>
    </location>
</feature>
<feature type="non-terminal residue" evidence="1">
    <location>
        <position position="1"/>
    </location>
</feature>
<evidence type="ECO:0000313" key="1">
    <source>
        <dbReference type="EMBL" id="KAH9421992.1"/>
    </source>
</evidence>